<evidence type="ECO:0000256" key="1">
    <source>
        <dbReference type="ARBA" id="ARBA00022801"/>
    </source>
</evidence>
<proteinExistence type="predicted"/>
<keyword evidence="1" id="KW-0378">Hydrolase</keyword>
<dbReference type="RefSeq" id="WP_268061837.1">
    <property type="nucleotide sequence ID" value="NZ_JAPQFJ010000013.1"/>
</dbReference>
<dbReference type="CDD" id="cd16295">
    <property type="entry name" value="TTHA0252-CPSF-like_MBL-fold"/>
    <property type="match status" value="1"/>
</dbReference>
<keyword evidence="5" id="KW-1185">Reference proteome</keyword>
<name>A0ABT4DAS2_9CLOT</name>
<comment type="caution">
    <text evidence="4">The sequence shown here is derived from an EMBL/GenBank/DDBJ whole genome shotgun (WGS) entry which is preliminary data.</text>
</comment>
<dbReference type="InterPro" id="IPR011108">
    <property type="entry name" value="RMMBL"/>
</dbReference>
<dbReference type="Pfam" id="PF10996">
    <property type="entry name" value="Beta-Casp"/>
    <property type="match status" value="1"/>
</dbReference>
<dbReference type="InterPro" id="IPR022712">
    <property type="entry name" value="Beta_Casp"/>
</dbReference>
<dbReference type="InterPro" id="IPR001279">
    <property type="entry name" value="Metallo-B-lactamas"/>
</dbReference>
<evidence type="ECO:0000313" key="4">
    <source>
        <dbReference type="EMBL" id="MCY6959407.1"/>
    </source>
</evidence>
<evidence type="ECO:0000313" key="5">
    <source>
        <dbReference type="Proteomes" id="UP001144612"/>
    </source>
</evidence>
<feature type="domain" description="Beta-Casp" evidence="3">
    <location>
        <begin position="253"/>
        <end position="378"/>
    </location>
</feature>
<dbReference type="Proteomes" id="UP001144612">
    <property type="component" value="Unassembled WGS sequence"/>
</dbReference>
<reference evidence="4" key="1">
    <citation type="submission" date="2022-12" db="EMBL/GenBank/DDBJ databases">
        <title>Clostridium sp. nov., isolated from industrial wastewater.</title>
        <authorList>
            <person name="Jiayan W."/>
        </authorList>
    </citation>
    <scope>NUCLEOTIDE SEQUENCE</scope>
    <source>
        <strain evidence="4">ZC22-4</strain>
    </source>
</reference>
<dbReference type="EMBL" id="JAPQFJ010000013">
    <property type="protein sequence ID" value="MCY6959407.1"/>
    <property type="molecule type" value="Genomic_DNA"/>
</dbReference>
<organism evidence="4 5">
    <name type="scientific">Clostridium brassicae</name>
    <dbReference type="NCBI Taxonomy" id="2999072"/>
    <lineage>
        <taxon>Bacteria</taxon>
        <taxon>Bacillati</taxon>
        <taxon>Bacillota</taxon>
        <taxon>Clostridia</taxon>
        <taxon>Eubacteriales</taxon>
        <taxon>Clostridiaceae</taxon>
        <taxon>Clostridium</taxon>
    </lineage>
</organism>
<dbReference type="SMART" id="SM00849">
    <property type="entry name" value="Lactamase_B"/>
    <property type="match status" value="1"/>
</dbReference>
<dbReference type="PANTHER" id="PTHR11203:SF37">
    <property type="entry name" value="INTEGRATOR COMPLEX SUBUNIT 11"/>
    <property type="match status" value="1"/>
</dbReference>
<protein>
    <submittedName>
        <fullName evidence="4">MBL fold metallo-hydrolase</fullName>
    </submittedName>
</protein>
<evidence type="ECO:0000259" key="2">
    <source>
        <dbReference type="SMART" id="SM00849"/>
    </source>
</evidence>
<dbReference type="Pfam" id="PF07521">
    <property type="entry name" value="RMMBL"/>
    <property type="match status" value="1"/>
</dbReference>
<dbReference type="Gene3D" id="3.60.15.10">
    <property type="entry name" value="Ribonuclease Z/Hydroxyacylglutathione hydrolase-like"/>
    <property type="match status" value="1"/>
</dbReference>
<dbReference type="PANTHER" id="PTHR11203">
    <property type="entry name" value="CLEAVAGE AND POLYADENYLATION SPECIFICITY FACTOR FAMILY MEMBER"/>
    <property type="match status" value="1"/>
</dbReference>
<dbReference type="InterPro" id="IPR036866">
    <property type="entry name" value="RibonucZ/Hydroxyglut_hydro"/>
</dbReference>
<sequence>MKIEFYGAAKCVTGSCHILKINNKIVLLDCGLYQGKDAREKGNEEFNFDPKAVDYVILSHAHIDHSGRIPLLYKKGFRGKVLCTNGTRDLCNIMLPDSGYIQESEAEWKNRKRIRQGLEAIEPLYTSKIAEESMNLFRGVNYGELIDVFDGLKVRFKDAGHLLGSAILELYVKEGQEEEVKIVYTGDLGNVNKPIIRDPEYINYADYLIMETTYGDRVHGDIDWAFKELINIIKITFERGGNVVIPSFSVGRTQEVLYALNKYVENNELKDITVFVDSPLAANATEVFEKWTEYFDEETKKLLYKGIDPLKFKGVKFTTSIQDSIEINKTQKGAIIISASGMCEAGRIKHHLKHNLWRRESSIVFVGYQAEGTLGRAILDGEKKVRIFGETIAVNAKIYSLEGLSGHADRDGLINWLDKLMEKPKEILLVHGDEKSQNSFNELLKSKEYKSRIMDIGETYYINEDFNRSDQNVKHRIIKLLNSIDNIEGMNKEDLIKEIGKVINRNDNKK</sequence>
<feature type="domain" description="Metallo-beta-lactamase" evidence="2">
    <location>
        <begin position="13"/>
        <end position="248"/>
    </location>
</feature>
<dbReference type="InterPro" id="IPR050698">
    <property type="entry name" value="MBL"/>
</dbReference>
<dbReference type="SMART" id="SM01027">
    <property type="entry name" value="Beta-Casp"/>
    <property type="match status" value="1"/>
</dbReference>
<dbReference type="Pfam" id="PF00753">
    <property type="entry name" value="Lactamase_B"/>
    <property type="match status" value="1"/>
</dbReference>
<gene>
    <name evidence="4" type="ORF">OW729_12385</name>
</gene>
<evidence type="ECO:0000259" key="3">
    <source>
        <dbReference type="SMART" id="SM01027"/>
    </source>
</evidence>
<accession>A0ABT4DAS2</accession>
<dbReference type="Gene3D" id="3.40.50.10890">
    <property type="match status" value="1"/>
</dbReference>
<dbReference type="SUPFAM" id="SSF56281">
    <property type="entry name" value="Metallo-hydrolase/oxidoreductase"/>
    <property type="match status" value="1"/>
</dbReference>